<evidence type="ECO:0000256" key="4">
    <source>
        <dbReference type="ARBA" id="ARBA00022475"/>
    </source>
</evidence>
<protein>
    <submittedName>
        <fullName evidence="9">Iron complex transport system permease protein</fullName>
    </submittedName>
</protein>
<feature type="transmembrane region" description="Helical" evidence="8">
    <location>
        <begin position="245"/>
        <end position="275"/>
    </location>
</feature>
<dbReference type="GO" id="GO:0005886">
    <property type="term" value="C:plasma membrane"/>
    <property type="evidence" value="ECO:0007669"/>
    <property type="project" value="UniProtKB-SubCell"/>
</dbReference>
<organism evidence="9 10">
    <name type="scientific">Fonticella tunisiensis</name>
    <dbReference type="NCBI Taxonomy" id="1096341"/>
    <lineage>
        <taxon>Bacteria</taxon>
        <taxon>Bacillati</taxon>
        <taxon>Bacillota</taxon>
        <taxon>Clostridia</taxon>
        <taxon>Eubacteriales</taxon>
        <taxon>Clostridiaceae</taxon>
        <taxon>Fonticella</taxon>
    </lineage>
</organism>
<dbReference type="GO" id="GO:0022857">
    <property type="term" value="F:transmembrane transporter activity"/>
    <property type="evidence" value="ECO:0007669"/>
    <property type="project" value="InterPro"/>
</dbReference>
<comment type="similarity">
    <text evidence="2">Belongs to the binding-protein-dependent transport system permease family. FecCD subfamily.</text>
</comment>
<evidence type="ECO:0000256" key="5">
    <source>
        <dbReference type="ARBA" id="ARBA00022692"/>
    </source>
</evidence>
<evidence type="ECO:0000313" key="9">
    <source>
        <dbReference type="EMBL" id="TDT63617.1"/>
    </source>
</evidence>
<dbReference type="EMBL" id="SOAZ01000001">
    <property type="protein sequence ID" value="TDT63617.1"/>
    <property type="molecule type" value="Genomic_DNA"/>
</dbReference>
<keyword evidence="3" id="KW-0813">Transport</keyword>
<evidence type="ECO:0000256" key="2">
    <source>
        <dbReference type="ARBA" id="ARBA00007935"/>
    </source>
</evidence>
<feature type="transmembrane region" description="Helical" evidence="8">
    <location>
        <begin position="21"/>
        <end position="42"/>
    </location>
</feature>
<feature type="transmembrane region" description="Helical" evidence="8">
    <location>
        <begin position="128"/>
        <end position="149"/>
    </location>
</feature>
<keyword evidence="7 8" id="KW-0472">Membrane</keyword>
<dbReference type="PANTHER" id="PTHR30472:SF58">
    <property type="entry name" value="IRON(3+)-HYDROXAMATE IMPORT SYSTEM PERMEASE PROTEIN FHUB"/>
    <property type="match status" value="1"/>
</dbReference>
<feature type="transmembrane region" description="Helical" evidence="8">
    <location>
        <begin position="287"/>
        <end position="304"/>
    </location>
</feature>
<accession>A0A4R7KU00</accession>
<sequence>MNDIRAMDNKKGMTRKGITSLVIIVSLIILVTGIALSISLGAKQISLSTVFGSIFYEKEGINSQIVRDIRIPRAIAAAQVGALLAVSGAIIQGITRNPIAEPSILGITQGATFTIAVALATQKGIGSAGLMIFAFVGASISGFLVYFISSRSIKGVDPVKLALAGIALGTLLISLATAIAMYYNLSQQLSFWISGGLTTAKWSGVKLLFIAGTIGMIASIAISPQITILSLGEEIAVSLGLKTNLIRFLGIIIVILLSGSAVSVAGNISFVGLIVPQIVRGLVGTDYRYIIPCSVVAGAALLVYSDIIARMINQPYETPIGSLTALLGVPIFIYLVRRENRGL</sequence>
<reference evidence="9 10" key="1">
    <citation type="submission" date="2019-03" db="EMBL/GenBank/DDBJ databases">
        <title>Genomic Encyclopedia of Type Strains, Phase IV (KMG-IV): sequencing the most valuable type-strain genomes for metagenomic binning, comparative biology and taxonomic classification.</title>
        <authorList>
            <person name="Goeker M."/>
        </authorList>
    </citation>
    <scope>NUCLEOTIDE SEQUENCE [LARGE SCALE GENOMIC DNA]</scope>
    <source>
        <strain evidence="9 10">DSM 24455</strain>
    </source>
</reference>
<keyword evidence="10" id="KW-1185">Reference proteome</keyword>
<proteinExistence type="inferred from homology"/>
<feature type="transmembrane region" description="Helical" evidence="8">
    <location>
        <begin position="203"/>
        <end position="224"/>
    </location>
</feature>
<gene>
    <name evidence="9" type="ORF">EDD71_10142</name>
</gene>
<evidence type="ECO:0000313" key="10">
    <source>
        <dbReference type="Proteomes" id="UP000295325"/>
    </source>
</evidence>
<keyword evidence="6 8" id="KW-1133">Transmembrane helix</keyword>
<dbReference type="RefSeq" id="WP_133626744.1">
    <property type="nucleotide sequence ID" value="NZ_SOAZ01000001.1"/>
</dbReference>
<dbReference type="OrthoDB" id="9792889at2"/>
<evidence type="ECO:0000256" key="3">
    <source>
        <dbReference type="ARBA" id="ARBA00022448"/>
    </source>
</evidence>
<dbReference type="PANTHER" id="PTHR30472">
    <property type="entry name" value="FERRIC ENTEROBACTIN TRANSPORT SYSTEM PERMEASE PROTEIN"/>
    <property type="match status" value="1"/>
</dbReference>
<keyword evidence="5 8" id="KW-0812">Transmembrane</keyword>
<name>A0A4R7KU00_9CLOT</name>
<comment type="subcellular location">
    <subcellularLocation>
        <location evidence="1">Cell membrane</location>
        <topology evidence="1">Multi-pass membrane protein</topology>
    </subcellularLocation>
</comment>
<dbReference type="Gene3D" id="1.10.3470.10">
    <property type="entry name" value="ABC transporter involved in vitamin B12 uptake, BtuC"/>
    <property type="match status" value="1"/>
</dbReference>
<feature type="transmembrane region" description="Helical" evidence="8">
    <location>
        <begin position="161"/>
        <end position="183"/>
    </location>
</feature>
<dbReference type="Proteomes" id="UP000295325">
    <property type="component" value="Unassembled WGS sequence"/>
</dbReference>
<evidence type="ECO:0000256" key="6">
    <source>
        <dbReference type="ARBA" id="ARBA00022989"/>
    </source>
</evidence>
<dbReference type="GO" id="GO:0033214">
    <property type="term" value="P:siderophore-iron import into cell"/>
    <property type="evidence" value="ECO:0007669"/>
    <property type="project" value="TreeGrafter"/>
</dbReference>
<dbReference type="CDD" id="cd06550">
    <property type="entry name" value="TM_ABC_iron-siderophores_like"/>
    <property type="match status" value="1"/>
</dbReference>
<dbReference type="InterPro" id="IPR000522">
    <property type="entry name" value="ABC_transptr_permease_BtuC"/>
</dbReference>
<evidence type="ECO:0000256" key="7">
    <source>
        <dbReference type="ARBA" id="ARBA00023136"/>
    </source>
</evidence>
<dbReference type="InterPro" id="IPR037294">
    <property type="entry name" value="ABC_BtuC-like"/>
</dbReference>
<keyword evidence="4" id="KW-1003">Cell membrane</keyword>
<dbReference type="FunFam" id="1.10.3470.10:FF:000001">
    <property type="entry name" value="Vitamin B12 ABC transporter permease BtuC"/>
    <property type="match status" value="1"/>
</dbReference>
<dbReference type="SUPFAM" id="SSF81345">
    <property type="entry name" value="ABC transporter involved in vitamin B12 uptake, BtuC"/>
    <property type="match status" value="1"/>
</dbReference>
<evidence type="ECO:0000256" key="1">
    <source>
        <dbReference type="ARBA" id="ARBA00004651"/>
    </source>
</evidence>
<comment type="caution">
    <text evidence="9">The sequence shown here is derived from an EMBL/GenBank/DDBJ whole genome shotgun (WGS) entry which is preliminary data.</text>
</comment>
<feature type="transmembrane region" description="Helical" evidence="8">
    <location>
        <begin position="103"/>
        <end position="122"/>
    </location>
</feature>
<evidence type="ECO:0000256" key="8">
    <source>
        <dbReference type="SAM" id="Phobius"/>
    </source>
</evidence>
<dbReference type="Pfam" id="PF01032">
    <property type="entry name" value="FecCD"/>
    <property type="match status" value="1"/>
</dbReference>
<feature type="transmembrane region" description="Helical" evidence="8">
    <location>
        <begin position="316"/>
        <end position="336"/>
    </location>
</feature>
<dbReference type="AlphaFoldDB" id="A0A4R7KU00"/>